<gene>
    <name evidence="2" type="ORF">Bca52824_014930</name>
</gene>
<evidence type="ECO:0000256" key="1">
    <source>
        <dbReference type="SAM" id="MobiDB-lite"/>
    </source>
</evidence>
<reference evidence="2 3" key="1">
    <citation type="submission" date="2020-02" db="EMBL/GenBank/DDBJ databases">
        <authorList>
            <person name="Ma Q."/>
            <person name="Huang Y."/>
            <person name="Song X."/>
            <person name="Pei D."/>
        </authorList>
    </citation>
    <scope>NUCLEOTIDE SEQUENCE [LARGE SCALE GENOMIC DNA]</scope>
    <source>
        <strain evidence="2">Sxm20200214</strain>
        <tissue evidence="2">Leaf</tissue>
    </source>
</reference>
<dbReference type="AlphaFoldDB" id="A0A8X8B591"/>
<dbReference type="Proteomes" id="UP000886595">
    <property type="component" value="Unassembled WGS sequence"/>
</dbReference>
<evidence type="ECO:0000313" key="3">
    <source>
        <dbReference type="Proteomes" id="UP000886595"/>
    </source>
</evidence>
<dbReference type="EMBL" id="JAAMPC010000003">
    <property type="protein sequence ID" value="KAG2321717.1"/>
    <property type="molecule type" value="Genomic_DNA"/>
</dbReference>
<proteinExistence type="predicted"/>
<evidence type="ECO:0000313" key="2">
    <source>
        <dbReference type="EMBL" id="KAG2321717.1"/>
    </source>
</evidence>
<protein>
    <submittedName>
        <fullName evidence="2">Uncharacterized protein</fullName>
    </submittedName>
</protein>
<feature type="region of interest" description="Disordered" evidence="1">
    <location>
        <begin position="13"/>
        <end position="36"/>
    </location>
</feature>
<organism evidence="2 3">
    <name type="scientific">Brassica carinata</name>
    <name type="common">Ethiopian mustard</name>
    <name type="synonym">Abyssinian cabbage</name>
    <dbReference type="NCBI Taxonomy" id="52824"/>
    <lineage>
        <taxon>Eukaryota</taxon>
        <taxon>Viridiplantae</taxon>
        <taxon>Streptophyta</taxon>
        <taxon>Embryophyta</taxon>
        <taxon>Tracheophyta</taxon>
        <taxon>Spermatophyta</taxon>
        <taxon>Magnoliopsida</taxon>
        <taxon>eudicotyledons</taxon>
        <taxon>Gunneridae</taxon>
        <taxon>Pentapetalae</taxon>
        <taxon>rosids</taxon>
        <taxon>malvids</taxon>
        <taxon>Brassicales</taxon>
        <taxon>Brassicaceae</taxon>
        <taxon>Brassiceae</taxon>
        <taxon>Brassica</taxon>
    </lineage>
</organism>
<accession>A0A8X8B591</accession>
<sequence length="128" mass="13640">MVLVVSEGGKQIIEGGELPGSQESGEKKTVEAGGGVKRTVETGGGKVSYAGVVDGSCDSSSSQPVFEVKFGVAEIEIPEEFFGDVEPLWKCFMVGYFRSFLRMSSSCHCLPPPPLLFLSSAFTLQPKL</sequence>
<keyword evidence="3" id="KW-1185">Reference proteome</keyword>
<comment type="caution">
    <text evidence="2">The sequence shown here is derived from an EMBL/GenBank/DDBJ whole genome shotgun (WGS) entry which is preliminary data.</text>
</comment>
<name>A0A8X8B591_BRACI</name>